<proteinExistence type="predicted"/>
<feature type="compositionally biased region" description="Basic residues" evidence="1">
    <location>
        <begin position="117"/>
        <end position="139"/>
    </location>
</feature>
<dbReference type="InterPro" id="IPR001584">
    <property type="entry name" value="Integrase_cat-core"/>
</dbReference>
<evidence type="ECO:0000313" key="4">
    <source>
        <dbReference type="Proteomes" id="UP001620626"/>
    </source>
</evidence>
<feature type="domain" description="Integrase catalytic" evidence="2">
    <location>
        <begin position="354"/>
        <end position="522"/>
    </location>
</feature>
<name>A0ABD2KXB8_9BILA</name>
<keyword evidence="4" id="KW-1185">Reference proteome</keyword>
<dbReference type="InterPro" id="IPR036397">
    <property type="entry name" value="RNaseH_sf"/>
</dbReference>
<dbReference type="Gene3D" id="3.30.420.10">
    <property type="entry name" value="Ribonuclease H-like superfamily/Ribonuclease H"/>
    <property type="match status" value="1"/>
</dbReference>
<dbReference type="InterPro" id="IPR012337">
    <property type="entry name" value="RNaseH-like_sf"/>
</dbReference>
<dbReference type="SUPFAM" id="SSF53098">
    <property type="entry name" value="Ribonuclease H-like"/>
    <property type="match status" value="1"/>
</dbReference>
<accession>A0ABD2KXB8</accession>
<gene>
    <name evidence="3" type="ORF">niasHT_013246</name>
</gene>
<feature type="compositionally biased region" description="Acidic residues" evidence="1">
    <location>
        <begin position="143"/>
        <end position="159"/>
    </location>
</feature>
<feature type="compositionally biased region" description="Pro residues" evidence="1">
    <location>
        <begin position="92"/>
        <end position="105"/>
    </location>
</feature>
<dbReference type="PANTHER" id="PTHR46585">
    <property type="entry name" value="INTEGRASE CORE DOMAIN CONTAINING PROTEIN"/>
    <property type="match status" value="1"/>
</dbReference>
<comment type="caution">
    <text evidence="3">The sequence shown here is derived from an EMBL/GenBank/DDBJ whole genome shotgun (WGS) entry which is preliminary data.</text>
</comment>
<sequence>MRHTMRMFLVPEDMFNSMIKPSTGASEDGSAIGLVRQRLRQIEQNRTMDENERSSRYHQEFKRLNKMVREQEDRPLDVRLQNLNEIISAIPPSVPPPPPSPPSRPKSPTQPVLRPQKQFRMKNKSIKRRTKKRSKKTKKLGVEEEDDLSDETEWEEALEENTSGDVQQQQPSSSSTPYGLRSGATAADEPQQKQKGSQKTTKQRKKQQSILDYIKNNAAGLGVNSEGRIVRKTSASGHATYKTSNIEEIVSYLLNRDSRTQFKNFPVGLKEFVDRAYQDAYLRKKLISSRPYQFGSGAGSQALHHIKVNKNYTSTLPLLNEARKRNSTIKRRDVEEYLAGQPSYTLHRQAIRRFTRLPTLASGLHTEWQADLSVLDRLAPQNRGFRYLLVCVDTLSRQLFVEPVKNKKSEEMIHAFERLFARSKYIPWKLVTDQGLEFTAKRVQSYFDAKNIKHFCMYTSPQFHAGMAERANRTIKERLFRYFTARQTQRWIDAIQDIVNGINHSYHSSIQMRPVDVTFENASALRKKLSDKAHLLRPKRPPRFKAGDRVRIEKHKHVFQKGYVGRFTSEIFTIDTVDEGRSPITYRIRDMDGELIKGRFYANDLCRKNGMPPISSNSFYVVVPSNTNVEGNRTNSFRVRLPRKLQFNAEWDVGLATIIYPHSWPSLGTTEEQFIELEWQTENIVRIPVPPSNIIRPYELSKSLYSLLDISSEHLSNQVHDAQQSYKKAMNAARKLAQKEYVKMKSDDKKRRPKRKIIDQNEALPLLSALLIAIDTIDDALISNEDGTINTEIVAGALLDREKRAATSNVPLRAESDSEEEYQRKLDNFFLKMKDSDDLLLFQNLIAKHLEIELNKLSKDEQSLNNSIKDLGMEAWIQAYKKVSSVVQFIFDVRHNRFTLSINTKFIKRVKLSEQLAYILGFAPQTQFKKDKNPAKFMPDMSGGVSTLHVYIPDLIEPMMIGNVIAPILRITIIRGNPDEVEWSAFPLNNSASSLELSTLNQWGGGVGSYNIFRGQPYQRGNGIGAVFRSLMRYLVPIGREIGSTIGRQGLESGNRVLSNVLEGKDLKESLITNDTQEYRLRVHDVKIYAKMVEVQPSLNLNIYKMLEKQPATYAVRKTEVKSTFISAGRYEVEYNAFSATIPRRLTIGMVENGAFNGNSKLDPFNFKHFDIRDIAVHAGGFIYPMVPYKLAFKKDAFVRAYVDFYEALGMANSDRSCDITRQQFKNGWTLFVIPLTSTLDDSVGYELLRSGTTTIRATFNTTIPAGGVEMIVLGEFDQMIMIDYNRHIVSDSKLG</sequence>
<dbReference type="PROSITE" id="PS50994">
    <property type="entry name" value="INTEGRASE"/>
    <property type="match status" value="1"/>
</dbReference>
<protein>
    <recommendedName>
        <fullName evidence="2">Integrase catalytic domain-containing protein</fullName>
    </recommendedName>
</protein>
<dbReference type="PANTHER" id="PTHR46585:SF1">
    <property type="entry name" value="CHROMO DOMAIN-CONTAINING PROTEIN"/>
    <property type="match status" value="1"/>
</dbReference>
<dbReference type="EMBL" id="JBICBT010000614">
    <property type="protein sequence ID" value="KAL3107597.1"/>
    <property type="molecule type" value="Genomic_DNA"/>
</dbReference>
<evidence type="ECO:0000256" key="1">
    <source>
        <dbReference type="SAM" id="MobiDB-lite"/>
    </source>
</evidence>
<dbReference type="Pfam" id="PF00665">
    <property type="entry name" value="rve"/>
    <property type="match status" value="1"/>
</dbReference>
<organism evidence="3 4">
    <name type="scientific">Heterodera trifolii</name>
    <dbReference type="NCBI Taxonomy" id="157864"/>
    <lineage>
        <taxon>Eukaryota</taxon>
        <taxon>Metazoa</taxon>
        <taxon>Ecdysozoa</taxon>
        <taxon>Nematoda</taxon>
        <taxon>Chromadorea</taxon>
        <taxon>Rhabditida</taxon>
        <taxon>Tylenchina</taxon>
        <taxon>Tylenchomorpha</taxon>
        <taxon>Tylenchoidea</taxon>
        <taxon>Heteroderidae</taxon>
        <taxon>Heteroderinae</taxon>
        <taxon>Heterodera</taxon>
    </lineage>
</organism>
<evidence type="ECO:0000259" key="2">
    <source>
        <dbReference type="PROSITE" id="PS50994"/>
    </source>
</evidence>
<feature type="region of interest" description="Disordered" evidence="1">
    <location>
        <begin position="88"/>
        <end position="208"/>
    </location>
</feature>
<reference evidence="3 4" key="1">
    <citation type="submission" date="2024-10" db="EMBL/GenBank/DDBJ databases">
        <authorList>
            <person name="Kim D."/>
        </authorList>
    </citation>
    <scope>NUCLEOTIDE SEQUENCE [LARGE SCALE GENOMIC DNA]</scope>
    <source>
        <strain evidence="3">BH-2024</strain>
    </source>
</reference>
<dbReference type="Proteomes" id="UP001620626">
    <property type="component" value="Unassembled WGS sequence"/>
</dbReference>
<evidence type="ECO:0000313" key="3">
    <source>
        <dbReference type="EMBL" id="KAL3107597.1"/>
    </source>
</evidence>